<keyword evidence="3" id="KW-1185">Reference proteome</keyword>
<feature type="transmembrane region" description="Helical" evidence="1">
    <location>
        <begin position="39"/>
        <end position="62"/>
    </location>
</feature>
<dbReference type="InParanoid" id="C7Q3I0"/>
<evidence type="ECO:0000256" key="1">
    <source>
        <dbReference type="SAM" id="Phobius"/>
    </source>
</evidence>
<evidence type="ECO:0000313" key="3">
    <source>
        <dbReference type="Proteomes" id="UP000000851"/>
    </source>
</evidence>
<reference evidence="2 3" key="1">
    <citation type="journal article" date="2009" name="Stand. Genomic Sci.">
        <title>Complete genome sequence of Catenulispora acidiphila type strain (ID 139908).</title>
        <authorList>
            <person name="Copeland A."/>
            <person name="Lapidus A."/>
            <person name="Glavina Del Rio T."/>
            <person name="Nolan M."/>
            <person name="Lucas S."/>
            <person name="Chen F."/>
            <person name="Tice H."/>
            <person name="Cheng J.F."/>
            <person name="Bruce D."/>
            <person name="Goodwin L."/>
            <person name="Pitluck S."/>
            <person name="Mikhailova N."/>
            <person name="Pati A."/>
            <person name="Ivanova N."/>
            <person name="Mavromatis K."/>
            <person name="Chen A."/>
            <person name="Palaniappan K."/>
            <person name="Chain P."/>
            <person name="Land M."/>
            <person name="Hauser L."/>
            <person name="Chang Y.J."/>
            <person name="Jeffries C.D."/>
            <person name="Chertkov O."/>
            <person name="Brettin T."/>
            <person name="Detter J.C."/>
            <person name="Han C."/>
            <person name="Ali Z."/>
            <person name="Tindall B.J."/>
            <person name="Goker M."/>
            <person name="Bristow J."/>
            <person name="Eisen J.A."/>
            <person name="Markowitz V."/>
            <person name="Hugenholtz P."/>
            <person name="Kyrpides N.C."/>
            <person name="Klenk H.P."/>
        </authorList>
    </citation>
    <scope>NUCLEOTIDE SEQUENCE [LARGE SCALE GENOMIC DNA]</scope>
    <source>
        <strain evidence="3">DSM 44928 / JCM 14897 / NBRC 102108 / NRRL B-24433 / ID139908</strain>
    </source>
</reference>
<gene>
    <name evidence="2" type="ordered locus">Caci_6908</name>
</gene>
<organism evidence="2 3">
    <name type="scientific">Catenulispora acidiphila (strain DSM 44928 / JCM 14897 / NBRC 102108 / NRRL B-24433 / ID139908)</name>
    <dbReference type="NCBI Taxonomy" id="479433"/>
    <lineage>
        <taxon>Bacteria</taxon>
        <taxon>Bacillati</taxon>
        <taxon>Actinomycetota</taxon>
        <taxon>Actinomycetes</taxon>
        <taxon>Catenulisporales</taxon>
        <taxon>Catenulisporaceae</taxon>
        <taxon>Catenulispora</taxon>
    </lineage>
</organism>
<name>C7Q3I0_CATAD</name>
<dbReference type="eggNOG" id="ENOG5033ZM5">
    <property type="taxonomic scope" value="Bacteria"/>
</dbReference>
<dbReference type="EMBL" id="CP001700">
    <property type="protein sequence ID" value="ACU75745.1"/>
    <property type="molecule type" value="Genomic_DNA"/>
</dbReference>
<keyword evidence="1" id="KW-0472">Membrane</keyword>
<protein>
    <submittedName>
        <fullName evidence="2">Uncharacterized protein</fullName>
    </submittedName>
</protein>
<dbReference type="AlphaFoldDB" id="C7Q3I0"/>
<accession>C7Q3I0</accession>
<proteinExistence type="predicted"/>
<dbReference type="KEGG" id="cai:Caci_6908"/>
<sequence>MINPETGQDLPPPRDFTCAVPGVLLGAPQGKRHRRCVDLYLAFVKIMGVRCLLAMAAVGVVAGCGTSGSHPTDGSAGKAAAIIGQPTSPAAVKAPTSPSYSESAAVQTNGGRGYSATLSARLLNVGSAPTGFSVRISTTEVKDPETPSPSATVPCSDAIIPLLSVRQVVGKPPSAMASATLSNDTDPDHFWVGGEVLRTYNDGTASQVMTEVRALIGHCPIVNTSGIGGDKEVFRYAVAPGPRLGDDSAHVSCSMTTASDVLECDTVLVRIGTGLVAVFEEGSDPGGSRYLPQLAAAALQKYQAAGS</sequence>
<dbReference type="HOGENOM" id="CLU_096435_0_0_11"/>
<evidence type="ECO:0000313" key="2">
    <source>
        <dbReference type="EMBL" id="ACU75745.1"/>
    </source>
</evidence>
<dbReference type="Proteomes" id="UP000000851">
    <property type="component" value="Chromosome"/>
</dbReference>
<keyword evidence="1" id="KW-0812">Transmembrane</keyword>
<keyword evidence="1" id="KW-1133">Transmembrane helix</keyword>